<dbReference type="Proteomes" id="UP000533724">
    <property type="component" value="Unassembled WGS sequence"/>
</dbReference>
<feature type="compositionally biased region" description="Polar residues" evidence="1">
    <location>
        <begin position="21"/>
        <end position="30"/>
    </location>
</feature>
<evidence type="ECO:0000256" key="1">
    <source>
        <dbReference type="SAM" id="MobiDB-lite"/>
    </source>
</evidence>
<reference evidence="2 3" key="1">
    <citation type="submission" date="2020-08" db="EMBL/GenBank/DDBJ databases">
        <title>Genomic Encyclopedia of Type Strains, Phase IV (KMG-V): Genome sequencing to study the core and pangenomes of soil and plant-associated prokaryotes.</title>
        <authorList>
            <person name="Whitman W."/>
        </authorList>
    </citation>
    <scope>NUCLEOTIDE SEQUENCE [LARGE SCALE GENOMIC DNA]</scope>
    <source>
        <strain evidence="2 3">SEMIA 414</strain>
    </source>
</reference>
<name>A0A7W6UH65_9HYPH</name>
<sequence length="55" mass="5710">MASKESGSTVEVGLFSGDGKTGTSLSQGGTESPFDRFIQLDGSAYAFLPTIHLTL</sequence>
<evidence type="ECO:0000313" key="2">
    <source>
        <dbReference type="EMBL" id="MBB4438153.1"/>
    </source>
</evidence>
<feature type="region of interest" description="Disordered" evidence="1">
    <location>
        <begin position="1"/>
        <end position="30"/>
    </location>
</feature>
<organism evidence="2 3">
    <name type="scientific">Rhizobium esperanzae</name>
    <dbReference type="NCBI Taxonomy" id="1967781"/>
    <lineage>
        <taxon>Bacteria</taxon>
        <taxon>Pseudomonadati</taxon>
        <taxon>Pseudomonadota</taxon>
        <taxon>Alphaproteobacteria</taxon>
        <taxon>Hyphomicrobiales</taxon>
        <taxon>Rhizobiaceae</taxon>
        <taxon>Rhizobium/Agrobacterium group</taxon>
        <taxon>Rhizobium</taxon>
    </lineage>
</organism>
<evidence type="ECO:0000313" key="3">
    <source>
        <dbReference type="Proteomes" id="UP000533724"/>
    </source>
</evidence>
<accession>A0A7W6UH65</accession>
<gene>
    <name evidence="2" type="ORF">GGE15_001402</name>
</gene>
<protein>
    <submittedName>
        <fullName evidence="2">Uncharacterized protein</fullName>
    </submittedName>
</protein>
<proteinExistence type="predicted"/>
<dbReference type="AlphaFoldDB" id="A0A7W6UH65"/>
<comment type="caution">
    <text evidence="2">The sequence shown here is derived from an EMBL/GenBank/DDBJ whole genome shotgun (WGS) entry which is preliminary data.</text>
</comment>
<dbReference type="EMBL" id="JACIHI010000002">
    <property type="protein sequence ID" value="MBB4438153.1"/>
    <property type="molecule type" value="Genomic_DNA"/>
</dbReference>